<dbReference type="GO" id="GO:0030288">
    <property type="term" value="C:outer membrane-bounded periplasmic space"/>
    <property type="evidence" value="ECO:0007669"/>
    <property type="project" value="TreeGrafter"/>
</dbReference>
<protein>
    <submittedName>
        <fullName evidence="3">N-acetylmuramoyl-L-alanine amidase</fullName>
    </submittedName>
</protein>
<evidence type="ECO:0000313" key="3">
    <source>
        <dbReference type="EMBL" id="HIT99691.1"/>
    </source>
</evidence>
<dbReference type="PANTHER" id="PTHR30404">
    <property type="entry name" value="N-ACETYLMURAMOYL-L-ALANINE AMIDASE"/>
    <property type="match status" value="1"/>
</dbReference>
<dbReference type="EMBL" id="DVLX01000069">
    <property type="protein sequence ID" value="HIT99691.1"/>
    <property type="molecule type" value="Genomic_DNA"/>
</dbReference>
<dbReference type="SUPFAM" id="SSF53187">
    <property type="entry name" value="Zn-dependent exopeptidases"/>
    <property type="match status" value="1"/>
</dbReference>
<name>A0A9D1HCV2_9FIRM</name>
<sequence>MKNKLRNLLTVVAVIAFIGAIQGYDGPGSVITGADKGACVVLDAGHGGIDGGAESFGGVCEKDINLSIAKKLKQQLEKEGVAVIMTRTTDEGLYERDAHGAIRTLKTYDMRKRREIIDDAGADLAVSIHLNSFTQDTSVRGAQVFYPEYGRGNSVQESKKAAAGIQKDLNEYINGENQRSELAKSDVILMRDVVCPTIIVECGFLSNEDEASMLRKKSYQEKIVKVLKKSICSYLGEKTSENE</sequence>
<keyword evidence="1" id="KW-0378">Hydrolase</keyword>
<dbReference type="Pfam" id="PF01520">
    <property type="entry name" value="Amidase_3"/>
    <property type="match status" value="1"/>
</dbReference>
<dbReference type="AlphaFoldDB" id="A0A9D1HCV2"/>
<reference evidence="3" key="2">
    <citation type="journal article" date="2021" name="PeerJ">
        <title>Extensive microbial diversity within the chicken gut microbiome revealed by metagenomics and culture.</title>
        <authorList>
            <person name="Gilroy R."/>
            <person name="Ravi A."/>
            <person name="Getino M."/>
            <person name="Pursley I."/>
            <person name="Horton D.L."/>
            <person name="Alikhan N.F."/>
            <person name="Baker D."/>
            <person name="Gharbi K."/>
            <person name="Hall N."/>
            <person name="Watson M."/>
            <person name="Adriaenssens E.M."/>
            <person name="Foster-Nyarko E."/>
            <person name="Jarju S."/>
            <person name="Secka A."/>
            <person name="Antonio M."/>
            <person name="Oren A."/>
            <person name="Chaudhuri R.R."/>
            <person name="La Ragione R."/>
            <person name="Hildebrand F."/>
            <person name="Pallen M.J."/>
        </authorList>
    </citation>
    <scope>NUCLEOTIDE SEQUENCE</scope>
    <source>
        <strain evidence="3">CHK176-22527</strain>
    </source>
</reference>
<accession>A0A9D1HCV2</accession>
<dbReference type="PANTHER" id="PTHR30404:SF0">
    <property type="entry name" value="N-ACETYLMURAMOYL-L-ALANINE AMIDASE AMIC"/>
    <property type="match status" value="1"/>
</dbReference>
<dbReference type="Gene3D" id="3.40.630.40">
    <property type="entry name" value="Zn-dependent exopeptidases"/>
    <property type="match status" value="1"/>
</dbReference>
<dbReference type="CDD" id="cd02696">
    <property type="entry name" value="MurNAc-LAA"/>
    <property type="match status" value="1"/>
</dbReference>
<organism evidence="3 4">
    <name type="scientific">Candidatus Allocopromorpha excrementavium</name>
    <dbReference type="NCBI Taxonomy" id="2840741"/>
    <lineage>
        <taxon>Bacteria</taxon>
        <taxon>Bacillati</taxon>
        <taxon>Bacillota</taxon>
        <taxon>Clostridia</taxon>
        <taxon>Eubacteriales</taxon>
        <taxon>Eubacteriaceae</taxon>
        <taxon>Eubacteriaceae incertae sedis</taxon>
        <taxon>Candidatus Allocopromorpha</taxon>
    </lineage>
</organism>
<evidence type="ECO:0000256" key="1">
    <source>
        <dbReference type="ARBA" id="ARBA00022801"/>
    </source>
</evidence>
<dbReference type="GO" id="GO:0008745">
    <property type="term" value="F:N-acetylmuramoyl-L-alanine amidase activity"/>
    <property type="evidence" value="ECO:0007669"/>
    <property type="project" value="InterPro"/>
</dbReference>
<dbReference type="InterPro" id="IPR050695">
    <property type="entry name" value="N-acetylmuramoyl_amidase_3"/>
</dbReference>
<reference evidence="3" key="1">
    <citation type="submission" date="2020-10" db="EMBL/GenBank/DDBJ databases">
        <authorList>
            <person name="Gilroy R."/>
        </authorList>
    </citation>
    <scope>NUCLEOTIDE SEQUENCE</scope>
    <source>
        <strain evidence="3">CHK176-22527</strain>
    </source>
</reference>
<dbReference type="GO" id="GO:0009253">
    <property type="term" value="P:peptidoglycan catabolic process"/>
    <property type="evidence" value="ECO:0007669"/>
    <property type="project" value="InterPro"/>
</dbReference>
<comment type="caution">
    <text evidence="3">The sequence shown here is derived from an EMBL/GenBank/DDBJ whole genome shotgun (WGS) entry which is preliminary data.</text>
</comment>
<dbReference type="InterPro" id="IPR002508">
    <property type="entry name" value="MurNAc-LAA_cat"/>
</dbReference>
<feature type="domain" description="MurNAc-LAA" evidence="2">
    <location>
        <begin position="114"/>
        <end position="232"/>
    </location>
</feature>
<dbReference type="Proteomes" id="UP000824159">
    <property type="component" value="Unassembled WGS sequence"/>
</dbReference>
<gene>
    <name evidence="3" type="ORF">IAD12_05510</name>
</gene>
<evidence type="ECO:0000259" key="2">
    <source>
        <dbReference type="SMART" id="SM00646"/>
    </source>
</evidence>
<proteinExistence type="predicted"/>
<dbReference type="SMART" id="SM00646">
    <property type="entry name" value="Ami_3"/>
    <property type="match status" value="1"/>
</dbReference>
<evidence type="ECO:0000313" key="4">
    <source>
        <dbReference type="Proteomes" id="UP000824159"/>
    </source>
</evidence>